<keyword evidence="1" id="KW-0812">Transmembrane</keyword>
<sequence>MNTPLITPPLPIPVNETAPNWRQIVKKYQQPCLKKSSWQIVNSMGPYIALWGVMYFTVSFSWPLTLALATLAGLFLVRVFIIFHDCGHGSFFRNKKANKTVGFISGLMTLTPFRHWTWQHAVHHGTSGNLDHRGVGDVWTMTVKEYRAAPLWLRVQYRLTRNPFILFVLGPLGLFIVYQRFAYKIASRRDRMDVYKMNACIALYAVAMSLIFGFWNFLWIQLLITTVSGGAGIWLFYVQHQFEDTYWRTGDEWDYTDSAMQGSSFYRLPAILNWFSGNIGYHHIHHLSSRIPNYNLKACHESEPFFQQVPELTLRSSIRSIQLRLWDEEAGKLVGYDVLKKSAH</sequence>
<comment type="caution">
    <text evidence="3">The sequence shown here is derived from an EMBL/GenBank/DDBJ whole genome shotgun (WGS) entry which is preliminary data.</text>
</comment>
<evidence type="ECO:0000313" key="4">
    <source>
        <dbReference type="Proteomes" id="UP001225316"/>
    </source>
</evidence>
<evidence type="ECO:0000313" key="3">
    <source>
        <dbReference type="EMBL" id="MDQ8207710.1"/>
    </source>
</evidence>
<gene>
    <name evidence="3" type="ORF">QEH52_09330</name>
</gene>
<feature type="transmembrane region" description="Helical" evidence="1">
    <location>
        <begin position="60"/>
        <end position="81"/>
    </location>
</feature>
<keyword evidence="3" id="KW-0560">Oxidoreductase</keyword>
<dbReference type="PANTHER" id="PTHR19353">
    <property type="entry name" value="FATTY ACID DESATURASE 2"/>
    <property type="match status" value="1"/>
</dbReference>
<dbReference type="GO" id="GO:0016491">
    <property type="term" value="F:oxidoreductase activity"/>
    <property type="evidence" value="ECO:0007669"/>
    <property type="project" value="UniProtKB-KW"/>
</dbReference>
<proteinExistence type="predicted"/>
<dbReference type="Proteomes" id="UP001225316">
    <property type="component" value="Unassembled WGS sequence"/>
</dbReference>
<name>A0ABU1AX48_9BACT</name>
<dbReference type="InterPro" id="IPR005804">
    <property type="entry name" value="FA_desaturase_dom"/>
</dbReference>
<evidence type="ECO:0000256" key="1">
    <source>
        <dbReference type="SAM" id="Phobius"/>
    </source>
</evidence>
<dbReference type="PANTHER" id="PTHR19353:SF73">
    <property type="entry name" value="FATTY ACID DESATURASE"/>
    <property type="match status" value="1"/>
</dbReference>
<dbReference type="Pfam" id="PF00487">
    <property type="entry name" value="FA_desaturase"/>
    <property type="match status" value="1"/>
</dbReference>
<dbReference type="CDD" id="cd03507">
    <property type="entry name" value="Delta12-FADS-like"/>
    <property type="match status" value="1"/>
</dbReference>
<keyword evidence="1" id="KW-0472">Membrane</keyword>
<feature type="domain" description="Fatty acid desaturase" evidence="2">
    <location>
        <begin position="62"/>
        <end position="301"/>
    </location>
</feature>
<dbReference type="EMBL" id="JARXHW010000017">
    <property type="protein sequence ID" value="MDQ8207710.1"/>
    <property type="molecule type" value="Genomic_DNA"/>
</dbReference>
<keyword evidence="1" id="KW-1133">Transmembrane helix</keyword>
<dbReference type="EC" id="1.14.19.-" evidence="3"/>
<accession>A0ABU1AX48</accession>
<dbReference type="RefSeq" id="WP_308949947.1">
    <property type="nucleotide sequence ID" value="NZ_JARXHW010000017.1"/>
</dbReference>
<evidence type="ECO:0000259" key="2">
    <source>
        <dbReference type="Pfam" id="PF00487"/>
    </source>
</evidence>
<reference evidence="3 4" key="1">
    <citation type="submission" date="2023-04" db="EMBL/GenBank/DDBJ databases">
        <title>A novel bacteria isolated from coastal sediment.</title>
        <authorList>
            <person name="Liu X.-J."/>
            <person name="Du Z.-J."/>
        </authorList>
    </citation>
    <scope>NUCLEOTIDE SEQUENCE [LARGE SCALE GENOMIC DNA]</scope>
    <source>
        <strain evidence="3 4">SDUM461003</strain>
    </source>
</reference>
<feature type="transmembrane region" description="Helical" evidence="1">
    <location>
        <begin position="164"/>
        <end position="183"/>
    </location>
</feature>
<feature type="transmembrane region" description="Helical" evidence="1">
    <location>
        <begin position="218"/>
        <end position="238"/>
    </location>
</feature>
<feature type="transmembrane region" description="Helical" evidence="1">
    <location>
        <begin position="195"/>
        <end position="212"/>
    </location>
</feature>
<protein>
    <submittedName>
        <fullName evidence="3">Fatty acid desaturase</fullName>
        <ecNumber evidence="3">1.14.19.-</ecNumber>
    </submittedName>
</protein>
<organism evidence="3 4">
    <name type="scientific">Thalassobacterium maritimum</name>
    <dbReference type="NCBI Taxonomy" id="3041265"/>
    <lineage>
        <taxon>Bacteria</taxon>
        <taxon>Pseudomonadati</taxon>
        <taxon>Verrucomicrobiota</taxon>
        <taxon>Opitutia</taxon>
        <taxon>Puniceicoccales</taxon>
        <taxon>Coraliomargaritaceae</taxon>
        <taxon>Thalassobacterium</taxon>
    </lineage>
</organism>
<feature type="transmembrane region" description="Helical" evidence="1">
    <location>
        <begin position="101"/>
        <end position="118"/>
    </location>
</feature>
<dbReference type="InterPro" id="IPR012171">
    <property type="entry name" value="Fatty_acid_desaturase"/>
</dbReference>
<keyword evidence="4" id="KW-1185">Reference proteome</keyword>